<dbReference type="GO" id="GO:0008236">
    <property type="term" value="F:serine-type peptidase activity"/>
    <property type="evidence" value="ECO:0007669"/>
    <property type="project" value="InterPro"/>
</dbReference>
<keyword evidence="4" id="KW-1185">Reference proteome</keyword>
<proteinExistence type="predicted"/>
<dbReference type="GO" id="GO:0006508">
    <property type="term" value="P:proteolysis"/>
    <property type="evidence" value="ECO:0007669"/>
    <property type="project" value="InterPro"/>
</dbReference>
<name>A0A366KPQ2_9SPHI</name>
<dbReference type="RefSeq" id="WP_113950755.1">
    <property type="nucleotide sequence ID" value="NZ_QNQU01000020.1"/>
</dbReference>
<organism evidence="3 4">
    <name type="scientific">Pedobacter miscanthi</name>
    <dbReference type="NCBI Taxonomy" id="2259170"/>
    <lineage>
        <taxon>Bacteria</taxon>
        <taxon>Pseudomonadati</taxon>
        <taxon>Bacteroidota</taxon>
        <taxon>Sphingobacteriia</taxon>
        <taxon>Sphingobacteriales</taxon>
        <taxon>Sphingobacteriaceae</taxon>
        <taxon>Pedobacter</taxon>
    </lineage>
</organism>
<gene>
    <name evidence="3" type="ORF">DRW42_20780</name>
</gene>
<evidence type="ECO:0000313" key="4">
    <source>
        <dbReference type="Proteomes" id="UP000252081"/>
    </source>
</evidence>
<feature type="domain" description="Tail specific protease" evidence="2">
    <location>
        <begin position="117"/>
        <end position="309"/>
    </location>
</feature>
<dbReference type="PROSITE" id="PS51257">
    <property type="entry name" value="PROKAR_LIPOPROTEIN"/>
    <property type="match status" value="1"/>
</dbReference>
<dbReference type="Gene3D" id="3.30.750.44">
    <property type="match status" value="1"/>
</dbReference>
<evidence type="ECO:0000259" key="2">
    <source>
        <dbReference type="SMART" id="SM00245"/>
    </source>
</evidence>
<sequence>MVKNFTAILSLFLVSVITLTACSQHKPSVQEDIRFLTTVVKTNLKQKYFDKKKADKLVKKVTEMEREKLFENVSVQVAAKMITDMLRKETSDKHFNVIAYTIEPQTETKPQSQPQKQPPFTAGITSIKILKNNIGYIKWDACIAGEEAFKKIRSALDSVAGCKQIIFDITENPGGDGASSAFINQFFYESKDYQTLLIKKCTDETNWHQSEVIFNYSQGPKFFNTPLYIILSEKTFSAAEYFAFTAKEMKRATILGKTTAGAGNPGNSMNAYLPGSDNVVWMFTPNCQITTRAGHSLEGVGVKPDVELTSNNWVDETVDYILSKGNK</sequence>
<dbReference type="CDD" id="cd07563">
    <property type="entry name" value="Peptidase_S41_IRBP"/>
    <property type="match status" value="1"/>
</dbReference>
<feature type="signal peptide" evidence="1">
    <location>
        <begin position="1"/>
        <end position="21"/>
    </location>
</feature>
<dbReference type="Pfam" id="PF03572">
    <property type="entry name" value="Peptidase_S41"/>
    <property type="match status" value="1"/>
</dbReference>
<evidence type="ECO:0000313" key="3">
    <source>
        <dbReference type="EMBL" id="RBQ03656.1"/>
    </source>
</evidence>
<comment type="caution">
    <text evidence="3">The sequence shown here is derived from an EMBL/GenBank/DDBJ whole genome shotgun (WGS) entry which is preliminary data.</text>
</comment>
<dbReference type="EMBL" id="QNQU01000020">
    <property type="protein sequence ID" value="RBQ03656.1"/>
    <property type="molecule type" value="Genomic_DNA"/>
</dbReference>
<protein>
    <recommendedName>
        <fullName evidence="2">Tail specific protease domain-containing protein</fullName>
    </recommendedName>
</protein>
<dbReference type="SUPFAM" id="SSF52096">
    <property type="entry name" value="ClpP/crotonase"/>
    <property type="match status" value="1"/>
</dbReference>
<reference evidence="3 4" key="1">
    <citation type="submission" date="2018-07" db="EMBL/GenBank/DDBJ databases">
        <title>A draft genome of a endophytic bacteria, a new species of Pedobacter.</title>
        <authorList>
            <person name="Zhang Z.D."/>
            <person name="Chen Z.J."/>
        </authorList>
    </citation>
    <scope>NUCLEOTIDE SEQUENCE [LARGE SCALE GENOMIC DNA]</scope>
    <source>
        <strain evidence="3 4">RS10</strain>
    </source>
</reference>
<dbReference type="SMART" id="SM00245">
    <property type="entry name" value="TSPc"/>
    <property type="match status" value="1"/>
</dbReference>
<dbReference type="InterPro" id="IPR005151">
    <property type="entry name" value="Tail-specific_protease"/>
</dbReference>
<feature type="chain" id="PRO_5016835251" description="Tail specific protease domain-containing protein" evidence="1">
    <location>
        <begin position="22"/>
        <end position="327"/>
    </location>
</feature>
<dbReference type="Proteomes" id="UP000252081">
    <property type="component" value="Unassembled WGS sequence"/>
</dbReference>
<dbReference type="OrthoDB" id="6397760at2"/>
<dbReference type="AlphaFoldDB" id="A0A366KPQ2"/>
<accession>A0A366KPQ2</accession>
<dbReference type="PANTHER" id="PTHR11261">
    <property type="entry name" value="INTERPHOTORECEPTOR RETINOID-BINDING PROTEIN"/>
    <property type="match status" value="1"/>
</dbReference>
<dbReference type="Gene3D" id="3.90.226.10">
    <property type="entry name" value="2-enoyl-CoA Hydratase, Chain A, domain 1"/>
    <property type="match status" value="1"/>
</dbReference>
<dbReference type="PANTHER" id="PTHR11261:SF3">
    <property type="entry name" value="RETINOL-BINDING PROTEIN 3"/>
    <property type="match status" value="1"/>
</dbReference>
<keyword evidence="1" id="KW-0732">Signal</keyword>
<dbReference type="InterPro" id="IPR029045">
    <property type="entry name" value="ClpP/crotonase-like_dom_sf"/>
</dbReference>
<evidence type="ECO:0000256" key="1">
    <source>
        <dbReference type="SAM" id="SignalP"/>
    </source>
</evidence>